<evidence type="ECO:0000313" key="4">
    <source>
        <dbReference type="Proteomes" id="UP000628137"/>
    </source>
</evidence>
<evidence type="ECO:0000313" key="3">
    <source>
        <dbReference type="EMBL" id="MBV4544361.1"/>
    </source>
</evidence>
<name>A0A923K4H0_9PSED</name>
<protein>
    <submittedName>
        <fullName evidence="2">Cellulose biosynthesis protein BcsG</fullName>
        <ecNumber evidence="2">2.7.8.-</ecNumber>
    </submittedName>
</protein>
<dbReference type="NCBIfam" id="TIGR03368">
    <property type="entry name" value="cellulose_yhjU"/>
    <property type="match status" value="1"/>
</dbReference>
<keyword evidence="4" id="KW-1185">Reference proteome</keyword>
<dbReference type="EC" id="2.7.8.-" evidence="2"/>
<dbReference type="Proteomes" id="UP000628137">
    <property type="component" value="Unassembled WGS sequence"/>
</dbReference>
<feature type="transmembrane region" description="Helical" evidence="1">
    <location>
        <begin position="65"/>
        <end position="84"/>
    </location>
</feature>
<evidence type="ECO:0000256" key="1">
    <source>
        <dbReference type="SAM" id="Phobius"/>
    </source>
</evidence>
<reference evidence="3" key="3">
    <citation type="submission" date="2021-06" db="EMBL/GenBank/DDBJ databases">
        <title>Updating the genus Pseudomonas: Description of 43 new species and partition of the Pseudomonas putida group.</title>
        <authorList>
            <person name="Girard L."/>
            <person name="Lood C."/>
            <person name="Vandamme P."/>
            <person name="Rokni-Zadeh H."/>
            <person name="Van Noort V."/>
            <person name="Hofte M."/>
            <person name="Lavigne R."/>
            <person name="De Mot R."/>
        </authorList>
    </citation>
    <scope>NUCLEOTIDE SEQUENCE</scope>
    <source>
        <strain evidence="3">RW4S2</strain>
    </source>
</reference>
<organism evidence="2">
    <name type="scientific">Pseudomonas vlassakiae</name>
    <dbReference type="NCBI Taxonomy" id="485888"/>
    <lineage>
        <taxon>Bacteria</taxon>
        <taxon>Pseudomonadati</taxon>
        <taxon>Pseudomonadota</taxon>
        <taxon>Gammaproteobacteria</taxon>
        <taxon>Pseudomonadales</taxon>
        <taxon>Pseudomonadaceae</taxon>
        <taxon>Pseudomonas</taxon>
    </lineage>
</organism>
<proteinExistence type="predicted"/>
<reference evidence="2 4" key="1">
    <citation type="journal article" date="2020" name="Microorganisms">
        <title>Reliable Identification of Environmental Pseudomonas Isolates Using the rpoD Gene.</title>
        <authorList>
            <consortium name="The Broad Institute Genome Sequencing Platform"/>
            <person name="Girard L."/>
            <person name="Lood C."/>
            <person name="Rokni-Zadeh H."/>
            <person name="van Noort V."/>
            <person name="Lavigne R."/>
            <person name="De Mot R."/>
        </authorList>
    </citation>
    <scope>NUCLEOTIDE SEQUENCE</scope>
    <source>
        <strain evidence="2 4">RW4S2</strain>
    </source>
</reference>
<keyword evidence="1" id="KW-1133">Transmembrane helix</keyword>
<feature type="transmembrane region" description="Helical" evidence="1">
    <location>
        <begin position="104"/>
        <end position="126"/>
    </location>
</feature>
<keyword evidence="1" id="KW-0812">Transmembrane</keyword>
<reference evidence="2" key="2">
    <citation type="submission" date="2020-07" db="EMBL/GenBank/DDBJ databases">
        <authorList>
            <person name="Lood C."/>
            <person name="Girard L."/>
        </authorList>
    </citation>
    <scope>NUCLEOTIDE SEQUENCE</scope>
    <source>
        <strain evidence="2">RW4S2</strain>
    </source>
</reference>
<evidence type="ECO:0000313" key="2">
    <source>
        <dbReference type="EMBL" id="MBC3470612.1"/>
    </source>
</evidence>
<comment type="caution">
    <text evidence="2">The sequence shown here is derived from an EMBL/GenBank/DDBJ whole genome shotgun (WGS) entry which is preliminary data.</text>
</comment>
<dbReference type="Pfam" id="PF11658">
    <property type="entry name" value="CBP_BcsG"/>
    <property type="match status" value="1"/>
</dbReference>
<gene>
    <name evidence="2" type="primary">bcsG</name>
    <name evidence="3" type="ORF">HU738_025230</name>
    <name evidence="2" type="ORF">HU738_08550</name>
</gene>
<dbReference type="EMBL" id="JABWRP020000032">
    <property type="protein sequence ID" value="MBV4544361.1"/>
    <property type="molecule type" value="Genomic_DNA"/>
</dbReference>
<dbReference type="GO" id="GO:0016740">
    <property type="term" value="F:transferase activity"/>
    <property type="evidence" value="ECO:0007669"/>
    <property type="project" value="UniProtKB-KW"/>
</dbReference>
<feature type="transmembrane region" description="Helical" evidence="1">
    <location>
        <begin position="20"/>
        <end position="53"/>
    </location>
</feature>
<keyword evidence="1" id="KW-0472">Membrane</keyword>
<dbReference type="RefSeq" id="WP_186601957.1">
    <property type="nucleotide sequence ID" value="NZ_JABWRP020000032.1"/>
</dbReference>
<sequence>MTSATFSTQVPARWHGLGAWNLYFLAKFLLVAVGMLDFQALPNLLFAAFLLIPLAKRWLRVGRQVVAVPVGIALFYHDTWLPPFRRLLAQPGVLDFSWDYLLELMARFINWNLMGALVLLLVGYLFLRHWLRLSTLSLAGLAWLAVGGLPAVSIGGGQPVVSGAAATAGTGAAAPAAAVADTATLNAWLERFFASERQRVTAFPVAKPDEQTFDLLVINVCSLAWDDLSAVGMHDNALFSRLDVVFDQFNSATSYSGPAAIRMLRASCGQSSHAGLYQQAPEQCLLFQNLAKLGFQSQTLLNHSGRFDNFIGDITTQHMPQPSFGVSDFPRALVSFDGSPIAGDLDVLHGWWGKRKSSGADHVSLFYNTISLHDGNRMVTADGGTRPADYATRANRLFGDLGKFLDELEGSGRRVVVAIVPEHGAALHGDRMQLSGMREIPTPSITHVPVGLKFIGMGQPARSEPLRVTAPTSFLALSELVSRVYAGLGAGQTLDLPSLLTDLPTTERVSETSGAQVLDYQGRTYMRLQGQPDWQPVPKESP</sequence>
<dbReference type="InterPro" id="IPR017744">
    <property type="entry name" value="BcsG"/>
</dbReference>
<dbReference type="EMBL" id="JABWRP010000004">
    <property type="protein sequence ID" value="MBC3470612.1"/>
    <property type="molecule type" value="Genomic_DNA"/>
</dbReference>
<keyword evidence="2" id="KW-0808">Transferase</keyword>
<feature type="transmembrane region" description="Helical" evidence="1">
    <location>
        <begin position="133"/>
        <end position="152"/>
    </location>
</feature>
<dbReference type="AlphaFoldDB" id="A0A923K4H0"/>
<accession>A0A923K4H0</accession>